<dbReference type="EC" id="7.2.2.10" evidence="17"/>
<keyword evidence="8 17" id="KW-0106">Calcium</keyword>
<evidence type="ECO:0000256" key="12">
    <source>
        <dbReference type="ARBA" id="ARBA00022967"/>
    </source>
</evidence>
<keyword evidence="7 17" id="KW-0547">Nucleotide-binding</keyword>
<protein>
    <recommendedName>
        <fullName evidence="17">Calcium-transporting ATPase</fullName>
        <ecNumber evidence="17">7.2.2.10</ecNumber>
    </recommendedName>
</protein>
<dbReference type="Gene3D" id="1.20.1110.10">
    <property type="entry name" value="Calcium-transporting ATPase, transmembrane domain"/>
    <property type="match status" value="2"/>
</dbReference>
<evidence type="ECO:0000313" key="20">
    <source>
        <dbReference type="Proteomes" id="UP000231279"/>
    </source>
</evidence>
<dbReference type="GO" id="GO:0005516">
    <property type="term" value="F:calmodulin binding"/>
    <property type="evidence" value="ECO:0007669"/>
    <property type="project" value="UniProtKB-KW"/>
</dbReference>
<dbReference type="STRING" id="429701.A0A2G9I0N1"/>
<dbReference type="NCBIfam" id="TIGR01517">
    <property type="entry name" value="ATPase-IIB_Ca"/>
    <property type="match status" value="1"/>
</dbReference>
<keyword evidence="10" id="KW-0460">Magnesium</keyword>
<dbReference type="FunFam" id="1.20.1110.10:FF:000039">
    <property type="entry name" value="Calcium-transporting ATPase"/>
    <property type="match status" value="1"/>
</dbReference>
<accession>A0A2G9I0N1</accession>
<dbReference type="GO" id="GO:0016887">
    <property type="term" value="F:ATP hydrolysis activity"/>
    <property type="evidence" value="ECO:0007669"/>
    <property type="project" value="InterPro"/>
</dbReference>
<comment type="catalytic activity">
    <reaction evidence="16 17">
        <text>Ca(2+)(in) + ATP + H2O = Ca(2+)(out) + ADP + phosphate + H(+)</text>
        <dbReference type="Rhea" id="RHEA:18105"/>
        <dbReference type="ChEBI" id="CHEBI:15377"/>
        <dbReference type="ChEBI" id="CHEBI:15378"/>
        <dbReference type="ChEBI" id="CHEBI:29108"/>
        <dbReference type="ChEBI" id="CHEBI:30616"/>
        <dbReference type="ChEBI" id="CHEBI:43474"/>
        <dbReference type="ChEBI" id="CHEBI:456216"/>
        <dbReference type="EC" id="7.2.2.10"/>
    </reaction>
</comment>
<dbReference type="Pfam" id="PF00122">
    <property type="entry name" value="E1-E2_ATPase"/>
    <property type="match status" value="1"/>
</dbReference>
<dbReference type="SUPFAM" id="SSF56784">
    <property type="entry name" value="HAD-like"/>
    <property type="match status" value="1"/>
</dbReference>
<dbReference type="InterPro" id="IPR004014">
    <property type="entry name" value="ATPase_P-typ_cation-transptr_N"/>
</dbReference>
<dbReference type="Pfam" id="PF13246">
    <property type="entry name" value="Cation_ATPase"/>
    <property type="match status" value="1"/>
</dbReference>
<dbReference type="PANTHER" id="PTHR24093:SF432">
    <property type="entry name" value="CALCIUM-TRANSPORTING ATPASE 12, PLASMA MEMBRANE-TYPE-LIKE"/>
    <property type="match status" value="1"/>
</dbReference>
<dbReference type="EMBL" id="NKXS01000588">
    <property type="protein sequence ID" value="PIN23319.1"/>
    <property type="molecule type" value="Genomic_DNA"/>
</dbReference>
<feature type="transmembrane region" description="Helical" evidence="17">
    <location>
        <begin position="375"/>
        <end position="399"/>
    </location>
</feature>
<dbReference type="Proteomes" id="UP000231279">
    <property type="component" value="Unassembled WGS sequence"/>
</dbReference>
<evidence type="ECO:0000256" key="4">
    <source>
        <dbReference type="ARBA" id="ARBA00022568"/>
    </source>
</evidence>
<proteinExistence type="inferred from homology"/>
<keyword evidence="3 17" id="KW-0813">Transport</keyword>
<dbReference type="SUPFAM" id="SSF81653">
    <property type="entry name" value="Calcium ATPase, transduction domain A"/>
    <property type="match status" value="1"/>
</dbReference>
<name>A0A2G9I0N1_9LAMI</name>
<dbReference type="GO" id="GO:0046872">
    <property type="term" value="F:metal ion binding"/>
    <property type="evidence" value="ECO:0007669"/>
    <property type="project" value="UniProtKB-KW"/>
</dbReference>
<dbReference type="GO" id="GO:0005886">
    <property type="term" value="C:plasma membrane"/>
    <property type="evidence" value="ECO:0007669"/>
    <property type="project" value="TreeGrafter"/>
</dbReference>
<evidence type="ECO:0000256" key="13">
    <source>
        <dbReference type="ARBA" id="ARBA00022989"/>
    </source>
</evidence>
<keyword evidence="15 17" id="KW-0472">Membrane</keyword>
<reference evidence="20" key="1">
    <citation type="journal article" date="2018" name="Gigascience">
        <title>Genome assembly of the Pink Ipe (Handroanthus impetiginosus, Bignoniaceae), a highly valued, ecologically keystone Neotropical timber forest tree.</title>
        <authorList>
            <person name="Silva-Junior O.B."/>
            <person name="Grattapaglia D."/>
            <person name="Novaes E."/>
            <person name="Collevatti R.G."/>
        </authorList>
    </citation>
    <scope>NUCLEOTIDE SEQUENCE [LARGE SCALE GENOMIC DNA]</scope>
    <source>
        <strain evidence="20">cv. UFG-1</strain>
    </source>
</reference>
<dbReference type="GO" id="GO:0005524">
    <property type="term" value="F:ATP binding"/>
    <property type="evidence" value="ECO:0007669"/>
    <property type="project" value="UniProtKB-KW"/>
</dbReference>
<keyword evidence="20" id="KW-1185">Reference proteome</keyword>
<feature type="transmembrane region" description="Helical" evidence="17">
    <location>
        <begin position="871"/>
        <end position="889"/>
    </location>
</feature>
<evidence type="ECO:0000256" key="11">
    <source>
        <dbReference type="ARBA" id="ARBA00022860"/>
    </source>
</evidence>
<dbReference type="InterPro" id="IPR001757">
    <property type="entry name" value="P_typ_ATPase"/>
</dbReference>
<dbReference type="Gene3D" id="3.40.1110.10">
    <property type="entry name" value="Calcium-transporting ATPase, cytoplasmic domain N"/>
    <property type="match status" value="1"/>
</dbReference>
<feature type="domain" description="Cation-transporting P-type ATPase N-terminal" evidence="18">
    <location>
        <begin position="84"/>
        <end position="157"/>
    </location>
</feature>
<feature type="transmembrane region" description="Helical" evidence="17">
    <location>
        <begin position="140"/>
        <end position="159"/>
    </location>
</feature>
<keyword evidence="9 17" id="KW-0067">ATP-binding</keyword>
<dbReference type="GO" id="GO:0005388">
    <property type="term" value="F:P-type calcium transporter activity"/>
    <property type="evidence" value="ECO:0007669"/>
    <property type="project" value="UniProtKB-EC"/>
</dbReference>
<evidence type="ECO:0000259" key="18">
    <source>
        <dbReference type="SMART" id="SM00831"/>
    </source>
</evidence>
<keyword evidence="13 17" id="KW-1133">Transmembrane helix</keyword>
<evidence type="ECO:0000256" key="3">
    <source>
        <dbReference type="ARBA" id="ARBA00022448"/>
    </source>
</evidence>
<dbReference type="Gene3D" id="2.70.150.10">
    <property type="entry name" value="Calcium-transporting ATPase, cytoplasmic transduction domain A"/>
    <property type="match status" value="1"/>
</dbReference>
<keyword evidence="14 17" id="KW-0406">Ion transport</keyword>
<evidence type="ECO:0000313" key="19">
    <source>
        <dbReference type="EMBL" id="PIN23319.1"/>
    </source>
</evidence>
<feature type="transmembrane region" description="Helical" evidence="17">
    <location>
        <begin position="940"/>
        <end position="961"/>
    </location>
</feature>
<organism evidence="19 20">
    <name type="scientific">Handroanthus impetiginosus</name>
    <dbReference type="NCBI Taxonomy" id="429701"/>
    <lineage>
        <taxon>Eukaryota</taxon>
        <taxon>Viridiplantae</taxon>
        <taxon>Streptophyta</taxon>
        <taxon>Embryophyta</taxon>
        <taxon>Tracheophyta</taxon>
        <taxon>Spermatophyta</taxon>
        <taxon>Magnoliopsida</taxon>
        <taxon>eudicotyledons</taxon>
        <taxon>Gunneridae</taxon>
        <taxon>Pentapetalae</taxon>
        <taxon>asterids</taxon>
        <taxon>lamiids</taxon>
        <taxon>Lamiales</taxon>
        <taxon>Bignoniaceae</taxon>
        <taxon>Crescentiina</taxon>
        <taxon>Tabebuia alliance</taxon>
        <taxon>Handroanthus</taxon>
    </lineage>
</organism>
<comment type="caution">
    <text evidence="19">The sequence shown here is derived from an EMBL/GenBank/DDBJ whole genome shotgun (WGS) entry which is preliminary data.</text>
</comment>
<keyword evidence="19" id="KW-0378">Hydrolase</keyword>
<evidence type="ECO:0000256" key="9">
    <source>
        <dbReference type="ARBA" id="ARBA00022840"/>
    </source>
</evidence>
<keyword evidence="6" id="KW-0479">Metal-binding</keyword>
<dbReference type="NCBIfam" id="TIGR01494">
    <property type="entry name" value="ATPase_P-type"/>
    <property type="match status" value="1"/>
</dbReference>
<evidence type="ECO:0000256" key="14">
    <source>
        <dbReference type="ARBA" id="ARBA00023065"/>
    </source>
</evidence>
<feature type="transmembrane region" description="Helical" evidence="17">
    <location>
        <begin position="771"/>
        <end position="789"/>
    </location>
</feature>
<dbReference type="PANTHER" id="PTHR24093">
    <property type="entry name" value="CATION TRANSPORTING ATPASE"/>
    <property type="match status" value="1"/>
</dbReference>
<dbReference type="Gene3D" id="3.40.50.1000">
    <property type="entry name" value="HAD superfamily/HAD-like"/>
    <property type="match status" value="1"/>
</dbReference>
<dbReference type="InterPro" id="IPR059000">
    <property type="entry name" value="ATPase_P-type_domA"/>
</dbReference>
<feature type="transmembrane region" description="Helical" evidence="17">
    <location>
        <begin position="834"/>
        <end position="859"/>
    </location>
</feature>
<evidence type="ECO:0000256" key="16">
    <source>
        <dbReference type="ARBA" id="ARBA00048694"/>
    </source>
</evidence>
<evidence type="ECO:0000256" key="6">
    <source>
        <dbReference type="ARBA" id="ARBA00022723"/>
    </source>
</evidence>
<keyword evidence="5 17" id="KW-0812">Transmembrane</keyword>
<keyword evidence="4 17" id="KW-0109">Calcium transport</keyword>
<dbReference type="InterPro" id="IPR023299">
    <property type="entry name" value="ATPase_P-typ_cyto_dom_N"/>
</dbReference>
<evidence type="ECO:0000256" key="17">
    <source>
        <dbReference type="RuleBase" id="RU361146"/>
    </source>
</evidence>
<sequence>MDEMEQPSSLDSEGTYSSMARPSSAFYYRQSEPTSITEIHQIVDENHEILIEIQPMDSGFSMMDGSISDLSTIVKERNLIMLSALGGVVGVAAALKTSLKDGISGSSHDISHRQGTFGSNVFHKDAKSFLHFVQEALQDILVLVLLVCAALSIGLGIKIDGHKEGWFDGGSIIFVVFLVISVSAMASFMKNRLLVKIFEASYSSPVTVVRDGRRRQISISEVVVGDIVLLIIGDQVPADGLFVEGHSLRTDESSMTGESALAEINPGQNPFLLSGVKVAAGYAKMLVTSVGMNTTWGERMSLINSEDFDVETPLEARVNQLAISLGKVGLAVAFTIFLMLLGRYLTGHTKYEDGRIEFIASKTEAFDVIKHVVNIVAVVASILFIGVPDGLPLGITFILSYSMKRLMMNDEAIIVRNLSAFETMSSVTVLCTDMSSILTSNQIKVTKSFLGKEWIEGRSRCAVRQFLSVTATDDAIHSWAVLKLNMEMNMNTRDFSILDIDASCPEKRVGILVKNQLDKLIHAHWNGDAEIILSSCSHYQDENGNIATLDGPEREIFNQIIEDMAANSLQSIAFAHKQIPQDEYENEENDQNIPNNDLVLLGIIGLKALHQPGVKEAIATCQQAGIKIQVITSGNVSIAKAICSECGILAPNQDGSMVKGVEFSNYTDKERLDKVKNITVMPRSSPLEKLLAVRCLKEKGDVVAVTANGPNDARALAEANVGVSMGKHATAMVKESSDIVVVDENFTSIAQVLRWGRCVFSNIQKYIQFHLTVYASALVINLVAAALVGKTQLTPAQLLWVDLITEALGPVALAAEEPTTELMKERPVNRADMLITNIMCWNIIVQALYQITALIALKLKGKTMFGIREKSSDTLIFTTFVLCQVFNLFNARILKKKNVFKGILKNKMFLLITGATIIIQLAMVEVLNKFAHAGRLDWKQWGLCIGIAAFTWPVGLFTKFLPAPDICMETIFSYLPLE</sequence>
<dbReference type="SMART" id="SM00831">
    <property type="entry name" value="Cation_ATPase_N"/>
    <property type="match status" value="1"/>
</dbReference>
<evidence type="ECO:0000256" key="7">
    <source>
        <dbReference type="ARBA" id="ARBA00022741"/>
    </source>
</evidence>
<dbReference type="OrthoDB" id="116380at2759"/>
<evidence type="ECO:0000256" key="15">
    <source>
        <dbReference type="ARBA" id="ARBA00023136"/>
    </source>
</evidence>
<evidence type="ECO:0000256" key="10">
    <source>
        <dbReference type="ARBA" id="ARBA00022842"/>
    </source>
</evidence>
<dbReference type="Pfam" id="PF00689">
    <property type="entry name" value="Cation_ATPase_C"/>
    <property type="match status" value="1"/>
</dbReference>
<evidence type="ECO:0000256" key="8">
    <source>
        <dbReference type="ARBA" id="ARBA00022837"/>
    </source>
</evidence>
<comment type="function">
    <text evidence="17">Catalyzes the hydrolysis of ATP coupled with the transport of calcium.</text>
</comment>
<dbReference type="SUPFAM" id="SSF81665">
    <property type="entry name" value="Calcium ATPase, transmembrane domain M"/>
    <property type="match status" value="1"/>
</dbReference>
<evidence type="ECO:0000256" key="2">
    <source>
        <dbReference type="ARBA" id="ARBA00006124"/>
    </source>
</evidence>
<comment type="similarity">
    <text evidence="2 17">Belongs to the cation transport ATPase (P-type) (TC 3.A.3) family. Type IIB subfamily.</text>
</comment>
<comment type="subcellular location">
    <subcellularLocation>
        <location evidence="1 17">Membrane</location>
        <topology evidence="1 17">Multi-pass membrane protein</topology>
    </subcellularLocation>
</comment>
<feature type="transmembrane region" description="Helical" evidence="17">
    <location>
        <begin position="171"/>
        <end position="189"/>
    </location>
</feature>
<dbReference type="InterPro" id="IPR023298">
    <property type="entry name" value="ATPase_P-typ_TM_dom_sf"/>
</dbReference>
<comment type="caution">
    <text evidence="17">Lacks conserved residue(s) required for the propagation of feature annotation.</text>
</comment>
<feature type="transmembrane region" description="Helical" evidence="17">
    <location>
        <begin position="909"/>
        <end position="928"/>
    </location>
</feature>
<dbReference type="InterPro" id="IPR006068">
    <property type="entry name" value="ATPase_P-typ_cation-transptr_C"/>
</dbReference>
<evidence type="ECO:0000256" key="1">
    <source>
        <dbReference type="ARBA" id="ARBA00004141"/>
    </source>
</evidence>
<dbReference type="PRINTS" id="PR00120">
    <property type="entry name" value="HATPASE"/>
</dbReference>
<dbReference type="AlphaFoldDB" id="A0A2G9I0N1"/>
<keyword evidence="11" id="KW-0112">Calmodulin-binding</keyword>
<keyword evidence="12" id="KW-1278">Translocase</keyword>
<feature type="transmembrane region" description="Helical" evidence="17">
    <location>
        <begin position="325"/>
        <end position="345"/>
    </location>
</feature>
<dbReference type="InterPro" id="IPR006408">
    <property type="entry name" value="P-type_ATPase_IIB"/>
</dbReference>
<dbReference type="InterPro" id="IPR008250">
    <property type="entry name" value="ATPase_P-typ_transduc_dom_A_sf"/>
</dbReference>
<dbReference type="Pfam" id="PF00690">
    <property type="entry name" value="Cation_ATPase_N"/>
    <property type="match status" value="1"/>
</dbReference>
<gene>
    <name evidence="19" type="ORF">CDL12_03961</name>
</gene>
<dbReference type="PRINTS" id="PR00119">
    <property type="entry name" value="CATATPASE"/>
</dbReference>
<dbReference type="InterPro" id="IPR023214">
    <property type="entry name" value="HAD_sf"/>
</dbReference>
<evidence type="ECO:0000256" key="5">
    <source>
        <dbReference type="ARBA" id="ARBA00022692"/>
    </source>
</evidence>
<dbReference type="InterPro" id="IPR036412">
    <property type="entry name" value="HAD-like_sf"/>
</dbReference>